<evidence type="ECO:0000313" key="1">
    <source>
        <dbReference type="EMBL" id="NYE45461.1"/>
    </source>
</evidence>
<evidence type="ECO:0000313" key="2">
    <source>
        <dbReference type="Proteomes" id="UP000589036"/>
    </source>
</evidence>
<gene>
    <name evidence="1" type="ORF">HDA32_000581</name>
</gene>
<protein>
    <submittedName>
        <fullName evidence="1">Uncharacterized protein</fullName>
    </submittedName>
</protein>
<dbReference type="Proteomes" id="UP000589036">
    <property type="component" value="Unassembled WGS sequence"/>
</dbReference>
<dbReference type="AlphaFoldDB" id="A0A852TPQ1"/>
<name>A0A852TPQ1_9ACTN</name>
<comment type="caution">
    <text evidence="1">The sequence shown here is derived from an EMBL/GenBank/DDBJ whole genome shotgun (WGS) entry which is preliminary data.</text>
</comment>
<organism evidence="1 2">
    <name type="scientific">Spinactinospora alkalitolerans</name>
    <dbReference type="NCBI Taxonomy" id="687207"/>
    <lineage>
        <taxon>Bacteria</taxon>
        <taxon>Bacillati</taxon>
        <taxon>Actinomycetota</taxon>
        <taxon>Actinomycetes</taxon>
        <taxon>Streptosporangiales</taxon>
        <taxon>Nocardiopsidaceae</taxon>
        <taxon>Spinactinospora</taxon>
    </lineage>
</organism>
<accession>A0A852TPQ1</accession>
<sequence>MNLIRPDREFITAGSTEGSPGRLPVLRIGVAGGAVGMLCCAGPTALGTHSTPYAVTTWLETFA</sequence>
<dbReference type="RefSeq" id="WP_179641191.1">
    <property type="nucleotide sequence ID" value="NZ_BAAAYY010000007.1"/>
</dbReference>
<reference evidence="1 2" key="1">
    <citation type="submission" date="2020-07" db="EMBL/GenBank/DDBJ databases">
        <title>Sequencing the genomes of 1000 actinobacteria strains.</title>
        <authorList>
            <person name="Klenk H.-P."/>
        </authorList>
    </citation>
    <scope>NUCLEOTIDE SEQUENCE [LARGE SCALE GENOMIC DNA]</scope>
    <source>
        <strain evidence="1 2">CXB654</strain>
    </source>
</reference>
<keyword evidence="2" id="KW-1185">Reference proteome</keyword>
<proteinExistence type="predicted"/>
<dbReference type="EMBL" id="JACCCC010000001">
    <property type="protein sequence ID" value="NYE45461.1"/>
    <property type="molecule type" value="Genomic_DNA"/>
</dbReference>